<proteinExistence type="inferred from homology"/>
<keyword evidence="4" id="KW-0449">Lipoprotein</keyword>
<sequence>MDKNKSSILLTALCIALMLVQGCAPTGRYKDKYDSAPVRPPTLTEQQDPRIVHEPVGRGNLPYKVFGKHYTPMKERSPFSQKGTASWYGKKFHGHLTSNGEVYNMFGMSAAHKTLPLPSYVRVTNLANNKSAIVRVNDRGPFHQDRVIDLSYAAAFKIGVYDTGTANVNIELILPGEEPLPTESSLYQVALTGFKNKLEADESLKGLTIMLNHDAAVHEKDEQHKVVFGPFKNKVQATDLILKIKQFGYQSVNLESVLAP</sequence>
<evidence type="ECO:0000256" key="4">
    <source>
        <dbReference type="HAMAP-Rule" id="MF_02071"/>
    </source>
</evidence>
<keyword evidence="1 6" id="KW-0732">Signal</keyword>
<keyword evidence="3 4" id="KW-0961">Cell wall biogenesis/degradation</keyword>
<dbReference type="OrthoDB" id="9779128at2"/>
<evidence type="ECO:0000313" key="8">
    <source>
        <dbReference type="EMBL" id="MUH71962.1"/>
    </source>
</evidence>
<feature type="chain" id="PRO_5027195730" description="Endolytic peptidoglycan transglycosylase RlpA" evidence="6">
    <location>
        <begin position="25"/>
        <end position="260"/>
    </location>
</feature>
<dbReference type="GO" id="GO:0042834">
    <property type="term" value="F:peptidoglycan binding"/>
    <property type="evidence" value="ECO:0007669"/>
    <property type="project" value="InterPro"/>
</dbReference>
<gene>
    <name evidence="4" type="primary">rlpA</name>
    <name evidence="8" type="ORF">GNP35_05425</name>
</gene>
<dbReference type="PANTHER" id="PTHR34183:SF1">
    <property type="entry name" value="ENDOLYTIC PEPTIDOGLYCAN TRANSGLYCOSYLASE RLPA"/>
    <property type="match status" value="1"/>
</dbReference>
<dbReference type="PANTHER" id="PTHR34183">
    <property type="entry name" value="ENDOLYTIC PEPTIDOGLYCAN TRANSGLYCOSYLASE RLPA"/>
    <property type="match status" value="1"/>
</dbReference>
<dbReference type="GO" id="GO:0005886">
    <property type="term" value="C:plasma membrane"/>
    <property type="evidence" value="ECO:0007669"/>
    <property type="project" value="UniProtKB-SubCell"/>
</dbReference>
<dbReference type="PROSITE" id="PS51724">
    <property type="entry name" value="SPOR"/>
    <property type="match status" value="1"/>
</dbReference>
<dbReference type="Gene3D" id="3.30.70.1070">
    <property type="entry name" value="Sporulation related repeat"/>
    <property type="match status" value="1"/>
</dbReference>
<keyword evidence="2 4" id="KW-0456">Lyase</keyword>
<dbReference type="Gene3D" id="2.40.40.10">
    <property type="entry name" value="RlpA-like domain"/>
    <property type="match status" value="1"/>
</dbReference>
<dbReference type="InterPro" id="IPR009009">
    <property type="entry name" value="RlpA-like_DPBB"/>
</dbReference>
<keyword evidence="9" id="KW-1185">Reference proteome</keyword>
<dbReference type="GO" id="GO:0008932">
    <property type="term" value="F:lytic endotransglycosylase activity"/>
    <property type="evidence" value="ECO:0007669"/>
    <property type="project" value="UniProtKB-UniRule"/>
</dbReference>
<keyword evidence="4" id="KW-1003">Cell membrane</keyword>
<dbReference type="Pfam" id="PF05036">
    <property type="entry name" value="SPOR"/>
    <property type="match status" value="1"/>
</dbReference>
<comment type="subcellular location">
    <subcellularLocation>
        <location evidence="4">Cell membrane</location>
        <topology evidence="4">Lipid-anchor</topology>
    </subcellularLocation>
</comment>
<dbReference type="InterPro" id="IPR007730">
    <property type="entry name" value="SPOR-like_dom"/>
</dbReference>
<dbReference type="FunFam" id="2.40.40.10:FF:000003">
    <property type="entry name" value="Endolytic peptidoglycan transglycosylase RlpA"/>
    <property type="match status" value="1"/>
</dbReference>
<accession>A0A6N8FB40</accession>
<evidence type="ECO:0000256" key="5">
    <source>
        <dbReference type="RuleBase" id="RU003495"/>
    </source>
</evidence>
<dbReference type="NCBIfam" id="TIGR00413">
    <property type="entry name" value="rlpA"/>
    <property type="match status" value="1"/>
</dbReference>
<dbReference type="EC" id="4.2.2.-" evidence="4"/>
<dbReference type="GO" id="GO:0071555">
    <property type="term" value="P:cell wall organization"/>
    <property type="evidence" value="ECO:0007669"/>
    <property type="project" value="UniProtKB-KW"/>
</dbReference>
<dbReference type="Pfam" id="PF03330">
    <property type="entry name" value="DPBB_1"/>
    <property type="match status" value="1"/>
</dbReference>
<evidence type="ECO:0000313" key="9">
    <source>
        <dbReference type="Proteomes" id="UP000439994"/>
    </source>
</evidence>
<dbReference type="PROSITE" id="PS51257">
    <property type="entry name" value="PROKAR_LIPOPROTEIN"/>
    <property type="match status" value="1"/>
</dbReference>
<evidence type="ECO:0000256" key="1">
    <source>
        <dbReference type="ARBA" id="ARBA00022729"/>
    </source>
</evidence>
<dbReference type="GO" id="GO:0000270">
    <property type="term" value="P:peptidoglycan metabolic process"/>
    <property type="evidence" value="ECO:0007669"/>
    <property type="project" value="UniProtKB-UniRule"/>
</dbReference>
<dbReference type="InterPro" id="IPR034718">
    <property type="entry name" value="RlpA"/>
</dbReference>
<feature type="signal peptide" evidence="6">
    <location>
        <begin position="1"/>
        <end position="24"/>
    </location>
</feature>
<reference evidence="8 9" key="1">
    <citation type="submission" date="2019-11" db="EMBL/GenBank/DDBJ databases">
        <title>P. haliotis isolates from Z. marina roots.</title>
        <authorList>
            <person name="Cohen M."/>
            <person name="Jospin G."/>
            <person name="Eisen J.A."/>
            <person name="Coil D.A."/>
        </authorList>
    </citation>
    <scope>NUCLEOTIDE SEQUENCE [LARGE SCALE GENOMIC DNA]</scope>
    <source>
        <strain evidence="8 9">UCD-MCMsp1aY</strain>
    </source>
</reference>
<dbReference type="AlphaFoldDB" id="A0A6N8FB40"/>
<dbReference type="HAMAP" id="MF_02071">
    <property type="entry name" value="RlpA"/>
    <property type="match status" value="1"/>
</dbReference>
<comment type="caution">
    <text evidence="8">The sequence shown here is derived from an EMBL/GenBank/DDBJ whole genome shotgun (WGS) entry which is preliminary data.</text>
</comment>
<name>A0A6N8FB40_9GAMM</name>
<dbReference type="RefSeq" id="WP_155695180.1">
    <property type="nucleotide sequence ID" value="NZ_WOCD01000003.1"/>
</dbReference>
<dbReference type="Proteomes" id="UP000439994">
    <property type="component" value="Unassembled WGS sequence"/>
</dbReference>
<dbReference type="SUPFAM" id="SSF110997">
    <property type="entry name" value="Sporulation related repeat"/>
    <property type="match status" value="1"/>
</dbReference>
<dbReference type="EMBL" id="WOCD01000003">
    <property type="protein sequence ID" value="MUH71962.1"/>
    <property type="molecule type" value="Genomic_DNA"/>
</dbReference>
<protein>
    <recommendedName>
        <fullName evidence="4">Endolytic peptidoglycan transglycosylase RlpA</fullName>
        <ecNumber evidence="4">4.2.2.-</ecNumber>
    </recommendedName>
</protein>
<keyword evidence="4" id="KW-0564">Palmitate</keyword>
<dbReference type="InterPro" id="IPR036680">
    <property type="entry name" value="SPOR-like_sf"/>
</dbReference>
<dbReference type="InterPro" id="IPR012997">
    <property type="entry name" value="RplA"/>
</dbReference>
<keyword evidence="4" id="KW-0472">Membrane</keyword>
<dbReference type="GO" id="GO:0009279">
    <property type="term" value="C:cell outer membrane"/>
    <property type="evidence" value="ECO:0007669"/>
    <property type="project" value="TreeGrafter"/>
</dbReference>
<dbReference type="SUPFAM" id="SSF50685">
    <property type="entry name" value="Barwin-like endoglucanases"/>
    <property type="match status" value="1"/>
</dbReference>
<evidence type="ECO:0000256" key="2">
    <source>
        <dbReference type="ARBA" id="ARBA00023239"/>
    </source>
</evidence>
<evidence type="ECO:0000256" key="3">
    <source>
        <dbReference type="ARBA" id="ARBA00023316"/>
    </source>
</evidence>
<evidence type="ECO:0000259" key="7">
    <source>
        <dbReference type="PROSITE" id="PS51724"/>
    </source>
</evidence>
<comment type="function">
    <text evidence="4">Lytic transglycosylase with a strong preference for naked glycan strands that lack stem peptides.</text>
</comment>
<dbReference type="InterPro" id="IPR036908">
    <property type="entry name" value="RlpA-like_sf"/>
</dbReference>
<organism evidence="8 9">
    <name type="scientific">Psychrosphaera haliotis</name>
    <dbReference type="NCBI Taxonomy" id="555083"/>
    <lineage>
        <taxon>Bacteria</taxon>
        <taxon>Pseudomonadati</taxon>
        <taxon>Pseudomonadota</taxon>
        <taxon>Gammaproteobacteria</taxon>
        <taxon>Alteromonadales</taxon>
        <taxon>Pseudoalteromonadaceae</taxon>
        <taxon>Psychrosphaera</taxon>
    </lineage>
</organism>
<comment type="similarity">
    <text evidence="4 5">Belongs to the RlpA family.</text>
</comment>
<feature type="domain" description="SPOR" evidence="7">
    <location>
        <begin position="181"/>
        <end position="260"/>
    </location>
</feature>
<evidence type="ECO:0000256" key="6">
    <source>
        <dbReference type="SAM" id="SignalP"/>
    </source>
</evidence>
<dbReference type="CDD" id="cd22268">
    <property type="entry name" value="DPBB_RlpA-like"/>
    <property type="match status" value="1"/>
</dbReference>